<accession>A0A0B7AK15</accession>
<organism evidence="1">
    <name type="scientific">Arion vulgaris</name>
    <dbReference type="NCBI Taxonomy" id="1028688"/>
    <lineage>
        <taxon>Eukaryota</taxon>
        <taxon>Metazoa</taxon>
        <taxon>Spiralia</taxon>
        <taxon>Lophotrochozoa</taxon>
        <taxon>Mollusca</taxon>
        <taxon>Gastropoda</taxon>
        <taxon>Heterobranchia</taxon>
        <taxon>Euthyneura</taxon>
        <taxon>Panpulmonata</taxon>
        <taxon>Eupulmonata</taxon>
        <taxon>Stylommatophora</taxon>
        <taxon>Helicina</taxon>
        <taxon>Arionoidea</taxon>
        <taxon>Arionidae</taxon>
        <taxon>Arion</taxon>
    </lineage>
</organism>
<evidence type="ECO:0008006" key="2">
    <source>
        <dbReference type="Google" id="ProtNLM"/>
    </source>
</evidence>
<evidence type="ECO:0000313" key="1">
    <source>
        <dbReference type="EMBL" id="CEK81203.1"/>
    </source>
</evidence>
<name>A0A0B7AK15_9EUPU</name>
<sequence length="64" mass="7004">MVQTGIREITIFVLGHAGVSGNERGNRLAVIAGAAMDRNDILNALSLSEQREFQDCEAHLQPRL</sequence>
<dbReference type="AlphaFoldDB" id="A0A0B7AK15"/>
<dbReference type="EMBL" id="HACG01034338">
    <property type="protein sequence ID" value="CEK81203.1"/>
    <property type="molecule type" value="Transcribed_RNA"/>
</dbReference>
<feature type="non-terminal residue" evidence="1">
    <location>
        <position position="64"/>
    </location>
</feature>
<gene>
    <name evidence="1" type="primary">ORF124822</name>
</gene>
<proteinExistence type="predicted"/>
<protein>
    <recommendedName>
        <fullName evidence="2">RNase H type-1 domain-containing protein</fullName>
    </recommendedName>
</protein>
<reference evidence="1" key="1">
    <citation type="submission" date="2014-12" db="EMBL/GenBank/DDBJ databases">
        <title>Insight into the proteome of Arion vulgaris.</title>
        <authorList>
            <person name="Aradska J."/>
            <person name="Bulat T."/>
            <person name="Smidak R."/>
            <person name="Sarate P."/>
            <person name="Gangsoo J."/>
            <person name="Sialana F."/>
            <person name="Bilban M."/>
            <person name="Lubec G."/>
        </authorList>
    </citation>
    <scope>NUCLEOTIDE SEQUENCE</scope>
    <source>
        <tissue evidence="1">Skin</tissue>
    </source>
</reference>